<name>A0A4S4KXR7_9APHY</name>
<sequence length="61" mass="6549">MSDAIAVAVADAIPVLPPAKDIPSTFVASVKSWWTAGEKESAASEERLLRYVLPNMHLIIA</sequence>
<evidence type="ECO:0000313" key="2">
    <source>
        <dbReference type="Proteomes" id="UP000309038"/>
    </source>
</evidence>
<reference evidence="1 2" key="1">
    <citation type="submission" date="2019-02" db="EMBL/GenBank/DDBJ databases">
        <title>Genome sequencing of the rare red list fungi Phlebia centrifuga.</title>
        <authorList>
            <person name="Buettner E."/>
            <person name="Kellner H."/>
        </authorList>
    </citation>
    <scope>NUCLEOTIDE SEQUENCE [LARGE SCALE GENOMIC DNA]</scope>
    <source>
        <strain evidence="1 2">DSM 108282</strain>
    </source>
</reference>
<accession>A0A4S4KXR7</accession>
<dbReference type="Proteomes" id="UP000309038">
    <property type="component" value="Unassembled WGS sequence"/>
</dbReference>
<comment type="caution">
    <text evidence="1">The sequence shown here is derived from an EMBL/GenBank/DDBJ whole genome shotgun (WGS) entry which is preliminary data.</text>
</comment>
<dbReference type="AlphaFoldDB" id="A0A4S4KXR7"/>
<protein>
    <submittedName>
        <fullName evidence="1">Uncharacterized protein</fullName>
    </submittedName>
</protein>
<dbReference type="EMBL" id="SGPJ01000015">
    <property type="protein sequence ID" value="THH01860.1"/>
    <property type="molecule type" value="Genomic_DNA"/>
</dbReference>
<evidence type="ECO:0000313" key="1">
    <source>
        <dbReference type="EMBL" id="THH01860.1"/>
    </source>
</evidence>
<gene>
    <name evidence="1" type="ORF">EW026_g928</name>
</gene>
<proteinExistence type="predicted"/>
<organism evidence="1 2">
    <name type="scientific">Hermanssonia centrifuga</name>
    <dbReference type="NCBI Taxonomy" id="98765"/>
    <lineage>
        <taxon>Eukaryota</taxon>
        <taxon>Fungi</taxon>
        <taxon>Dikarya</taxon>
        <taxon>Basidiomycota</taxon>
        <taxon>Agaricomycotina</taxon>
        <taxon>Agaricomycetes</taxon>
        <taxon>Polyporales</taxon>
        <taxon>Meruliaceae</taxon>
        <taxon>Hermanssonia</taxon>
    </lineage>
</organism>
<keyword evidence="2" id="KW-1185">Reference proteome</keyword>